<evidence type="ECO:0000313" key="1">
    <source>
        <dbReference type="EMBL" id="MDY4379647.1"/>
    </source>
</evidence>
<dbReference type="EMBL" id="JAXHOZ010000069">
    <property type="protein sequence ID" value="MDY4379647.1"/>
    <property type="molecule type" value="Genomic_DNA"/>
</dbReference>
<dbReference type="Proteomes" id="UP001269968">
    <property type="component" value="Unassembled WGS sequence"/>
</dbReference>
<protein>
    <submittedName>
        <fullName evidence="1">Uncharacterized protein</fullName>
    </submittedName>
</protein>
<reference evidence="1" key="1">
    <citation type="submission" date="2023-11" db="EMBL/GenBank/DDBJ databases">
        <title>Comparative genomics revealed phylogeny of phytopathogenic Pectobacterium aroidearum based on whole-genome sequencing and function of putative horizontal acquire islands in P. aroidearum PccS1.</title>
        <authorList>
            <person name="Fan J."/>
            <person name="Yang L."/>
        </authorList>
    </citation>
    <scope>NUCLEOTIDE SEQUENCE</scope>
    <source>
        <strain evidence="1">NJAU140</strain>
    </source>
</reference>
<accession>A0AAW9HEE1</accession>
<proteinExistence type="predicted"/>
<sequence>MEPPYQAVELVLDNAFGDIRCKLADYNFDSYFFSSRYRDDRSLVQNAGKIAQGNLILLWKSAWQTAWSKVNKEYRQELFSQQTELALLTDELEKVYEQNALLSGKIAWYQSELVRVDETSKDDLHRCNQFFHLLDEEYLAALNKQLNNVLQEKNDCDALLQLFACAELKNQREELMNLTQMYTG</sequence>
<evidence type="ECO:0000313" key="2">
    <source>
        <dbReference type="Proteomes" id="UP001269968"/>
    </source>
</evidence>
<organism evidence="1 2">
    <name type="scientific">Pectobacterium brasiliense</name>
    <dbReference type="NCBI Taxonomy" id="180957"/>
    <lineage>
        <taxon>Bacteria</taxon>
        <taxon>Pseudomonadati</taxon>
        <taxon>Pseudomonadota</taxon>
        <taxon>Gammaproteobacteria</taxon>
        <taxon>Enterobacterales</taxon>
        <taxon>Pectobacteriaceae</taxon>
        <taxon>Pectobacterium</taxon>
    </lineage>
</organism>
<dbReference type="RefSeq" id="WP_320714885.1">
    <property type="nucleotide sequence ID" value="NZ_JAXHOZ010000069.1"/>
</dbReference>
<dbReference type="AlphaFoldDB" id="A0AAW9HEE1"/>
<comment type="caution">
    <text evidence="1">The sequence shown here is derived from an EMBL/GenBank/DDBJ whole genome shotgun (WGS) entry which is preliminary data.</text>
</comment>
<name>A0AAW9HEE1_9GAMM</name>
<gene>
    <name evidence="1" type="ORF">SOV92_17750</name>
</gene>